<reference evidence="1 2" key="1">
    <citation type="submission" date="2020-06" db="EMBL/GenBank/DDBJ databases">
        <title>Genome sequence of 2 isolates from Red Sea Mangroves.</title>
        <authorList>
            <person name="Sefrji F."/>
            <person name="Michoud G."/>
            <person name="Merlino G."/>
            <person name="Daffonchio D."/>
        </authorList>
    </citation>
    <scope>NUCLEOTIDE SEQUENCE [LARGE SCALE GENOMIC DNA]</scope>
    <source>
        <strain evidence="1 2">R1DC25</strain>
    </source>
</reference>
<dbReference type="Pfam" id="PF09707">
    <property type="entry name" value="Cas_Cas2CT1978"/>
    <property type="match status" value="1"/>
</dbReference>
<proteinExistence type="predicted"/>
<evidence type="ECO:0000313" key="2">
    <source>
        <dbReference type="Proteomes" id="UP000593594"/>
    </source>
</evidence>
<evidence type="ECO:0000313" key="1">
    <source>
        <dbReference type="EMBL" id="QPC44973.1"/>
    </source>
</evidence>
<dbReference type="InterPro" id="IPR010152">
    <property type="entry name" value="CRISPR-assoc_prot_Cas2_sub"/>
</dbReference>
<dbReference type="RefSeq" id="WP_213162347.1">
    <property type="nucleotide sequence ID" value="NZ_CP058214.1"/>
</dbReference>
<sequence length="99" mass="10923">MPMTVIVTRDVEARYRGFLASIMLEVAPGVYTAPDLSAAVRARVWTVLENWWGELRQGAIVMTWRDGRQPGGQGLAFLGEAPKTIVEADGVLLVKRELP</sequence>
<protein>
    <submittedName>
        <fullName evidence="1">Type I-E CRISPR-associated endoribonuclease Cas2</fullName>
    </submittedName>
</protein>
<dbReference type="EMBL" id="CP058214">
    <property type="protein sequence ID" value="QPC44973.1"/>
    <property type="molecule type" value="Genomic_DNA"/>
</dbReference>
<name>A0A7S8C7Q1_9HYPH</name>
<gene>
    <name evidence="1" type="primary">cas2e</name>
    <name evidence="1" type="ORF">HW532_21085</name>
</gene>
<dbReference type="KEGG" id="kmn:HW532_21085"/>
<accession>A0A7S8C7Q1</accession>
<dbReference type="Proteomes" id="UP000593594">
    <property type="component" value="Chromosome"/>
</dbReference>
<keyword evidence="2" id="KW-1185">Reference proteome</keyword>
<dbReference type="AlphaFoldDB" id="A0A7S8C7Q1"/>
<dbReference type="NCBIfam" id="TIGR01873">
    <property type="entry name" value="cas_CT1978"/>
    <property type="match status" value="1"/>
</dbReference>
<dbReference type="Gene3D" id="3.30.70.240">
    <property type="match status" value="1"/>
</dbReference>
<organism evidence="1 2">
    <name type="scientific">Kaustia mangrovi</name>
    <dbReference type="NCBI Taxonomy" id="2593653"/>
    <lineage>
        <taxon>Bacteria</taxon>
        <taxon>Pseudomonadati</taxon>
        <taxon>Pseudomonadota</taxon>
        <taxon>Alphaproteobacteria</taxon>
        <taxon>Hyphomicrobiales</taxon>
        <taxon>Parvibaculaceae</taxon>
        <taxon>Kaustia</taxon>
    </lineage>
</organism>